<dbReference type="GO" id="GO:0005524">
    <property type="term" value="F:ATP binding"/>
    <property type="evidence" value="ECO:0007669"/>
    <property type="project" value="InterPro"/>
</dbReference>
<reference evidence="7" key="1">
    <citation type="journal article" date="2016" name="Nat. Commun.">
        <title>The Gonium pectorale genome demonstrates co-option of cell cycle regulation during the evolution of multicellularity.</title>
        <authorList>
            <person name="Hanschen E.R."/>
            <person name="Marriage T.N."/>
            <person name="Ferris P.J."/>
            <person name="Hamaji T."/>
            <person name="Toyoda A."/>
            <person name="Fujiyama A."/>
            <person name="Neme R."/>
            <person name="Noguchi H."/>
            <person name="Minakuchi Y."/>
            <person name="Suzuki M."/>
            <person name="Kawai-Toyooka H."/>
            <person name="Smith D.R."/>
            <person name="Sparks H."/>
            <person name="Anderson J."/>
            <person name="Bakaric R."/>
            <person name="Luria V."/>
            <person name="Karger A."/>
            <person name="Kirschner M.W."/>
            <person name="Durand P.M."/>
            <person name="Michod R.E."/>
            <person name="Nozaki H."/>
            <person name="Olson B.J."/>
        </authorList>
    </citation>
    <scope>NUCLEOTIDE SEQUENCE [LARGE SCALE GENOMIC DNA]</scope>
    <source>
        <strain evidence="7">NIES-2863</strain>
    </source>
</reference>
<feature type="region of interest" description="Disordered" evidence="4">
    <location>
        <begin position="486"/>
        <end position="509"/>
    </location>
</feature>
<feature type="compositionally biased region" description="Low complexity" evidence="4">
    <location>
        <begin position="486"/>
        <end position="501"/>
    </location>
</feature>
<proteinExistence type="inferred from homology"/>
<dbReference type="OrthoDB" id="549789at2759"/>
<dbReference type="GO" id="GO:0017116">
    <property type="term" value="F:single-stranded DNA helicase activity"/>
    <property type="evidence" value="ECO:0007669"/>
    <property type="project" value="TreeGrafter"/>
</dbReference>
<comment type="caution">
    <text evidence="6">The sequence shown here is derived from an EMBL/GenBank/DDBJ whole genome shotgun (WGS) entry which is preliminary data.</text>
</comment>
<evidence type="ECO:0000259" key="5">
    <source>
        <dbReference type="Pfam" id="PF17855"/>
    </source>
</evidence>
<dbReference type="InterPro" id="IPR031327">
    <property type="entry name" value="MCM"/>
</dbReference>
<name>A0A150G1B1_GONPE</name>
<dbReference type="GO" id="GO:0006260">
    <property type="term" value="P:DNA replication"/>
    <property type="evidence" value="ECO:0007669"/>
    <property type="project" value="UniProtKB-KW"/>
</dbReference>
<dbReference type="Gene3D" id="2.40.50.140">
    <property type="entry name" value="Nucleic acid-binding proteins"/>
    <property type="match status" value="1"/>
</dbReference>
<keyword evidence="3" id="KW-0235">DNA replication</keyword>
<dbReference type="GO" id="GO:0003697">
    <property type="term" value="F:single-stranded DNA binding"/>
    <property type="evidence" value="ECO:0007669"/>
    <property type="project" value="TreeGrafter"/>
</dbReference>
<gene>
    <name evidence="6" type="ORF">GPECTOR_96g731</name>
</gene>
<protein>
    <recommendedName>
        <fullName evidence="2">DNA helicase</fullName>
        <ecNumber evidence="2">3.6.4.12</ecNumber>
    </recommendedName>
</protein>
<dbReference type="Proteomes" id="UP000075714">
    <property type="component" value="Unassembled WGS sequence"/>
</dbReference>
<dbReference type="Pfam" id="PF17855">
    <property type="entry name" value="MCM_lid"/>
    <property type="match status" value="1"/>
</dbReference>
<evidence type="ECO:0000256" key="3">
    <source>
        <dbReference type="ARBA" id="ARBA00022705"/>
    </source>
</evidence>
<keyword evidence="7" id="KW-1185">Reference proteome</keyword>
<feature type="domain" description="MCM AAA-lid" evidence="5">
    <location>
        <begin position="558"/>
        <end position="636"/>
    </location>
</feature>
<dbReference type="InterPro" id="IPR012340">
    <property type="entry name" value="NA-bd_OB-fold"/>
</dbReference>
<dbReference type="InterPro" id="IPR041562">
    <property type="entry name" value="MCM_lid"/>
</dbReference>
<organism evidence="6 7">
    <name type="scientific">Gonium pectorale</name>
    <name type="common">Green alga</name>
    <dbReference type="NCBI Taxonomy" id="33097"/>
    <lineage>
        <taxon>Eukaryota</taxon>
        <taxon>Viridiplantae</taxon>
        <taxon>Chlorophyta</taxon>
        <taxon>core chlorophytes</taxon>
        <taxon>Chlorophyceae</taxon>
        <taxon>CS clade</taxon>
        <taxon>Chlamydomonadales</taxon>
        <taxon>Volvocaceae</taxon>
        <taxon>Gonium</taxon>
    </lineage>
</organism>
<accession>A0A150G1B1</accession>
<comment type="similarity">
    <text evidence="1">Belongs to the MCM family.</text>
</comment>
<dbReference type="Gene3D" id="3.40.50.300">
    <property type="entry name" value="P-loop containing nucleotide triphosphate hydrolases"/>
    <property type="match status" value="1"/>
</dbReference>
<dbReference type="EMBL" id="LSYV01000097">
    <property type="protein sequence ID" value="KXZ43265.1"/>
    <property type="molecule type" value="Genomic_DNA"/>
</dbReference>
<dbReference type="Gene3D" id="2.20.28.10">
    <property type="match status" value="1"/>
</dbReference>
<evidence type="ECO:0000256" key="1">
    <source>
        <dbReference type="ARBA" id="ARBA00008010"/>
    </source>
</evidence>
<dbReference type="GO" id="GO:0042555">
    <property type="term" value="C:MCM complex"/>
    <property type="evidence" value="ECO:0007669"/>
    <property type="project" value="TreeGrafter"/>
</dbReference>
<evidence type="ECO:0000256" key="2">
    <source>
        <dbReference type="ARBA" id="ARBA00012551"/>
    </source>
</evidence>
<dbReference type="STRING" id="33097.A0A150G1B1"/>
<dbReference type="AlphaFoldDB" id="A0A150G1B1"/>
<dbReference type="InterPro" id="IPR027417">
    <property type="entry name" value="P-loop_NTPase"/>
</dbReference>
<evidence type="ECO:0000313" key="6">
    <source>
        <dbReference type="EMBL" id="KXZ43265.1"/>
    </source>
</evidence>
<dbReference type="EC" id="3.6.4.12" evidence="2"/>
<dbReference type="PANTHER" id="PTHR11630">
    <property type="entry name" value="DNA REPLICATION LICENSING FACTOR MCM FAMILY MEMBER"/>
    <property type="match status" value="1"/>
</dbReference>
<feature type="region of interest" description="Disordered" evidence="4">
    <location>
        <begin position="1"/>
        <end position="27"/>
    </location>
</feature>
<evidence type="ECO:0000256" key="4">
    <source>
        <dbReference type="SAM" id="MobiDB-lite"/>
    </source>
</evidence>
<dbReference type="PANTHER" id="PTHR11630:SF66">
    <property type="entry name" value="DNA REPLICATION LICENSING FACTOR MCM4"/>
    <property type="match status" value="1"/>
</dbReference>
<dbReference type="SUPFAM" id="SSF50249">
    <property type="entry name" value="Nucleic acid-binding proteins"/>
    <property type="match status" value="1"/>
</dbReference>
<dbReference type="GO" id="GO:0005634">
    <property type="term" value="C:nucleus"/>
    <property type="evidence" value="ECO:0007669"/>
    <property type="project" value="TreeGrafter"/>
</dbReference>
<evidence type="ECO:0000313" key="7">
    <source>
        <dbReference type="Proteomes" id="UP000075714"/>
    </source>
</evidence>
<sequence length="724" mass="73476">MNDSERAAVGGAAGPERGPLLSPEPDTYARRDAADDMFDDRNDVAAHGNSLLSYLVNSGALDALVVEDEQGQPRLAEGALPVQVDVMKLLDVDPQLGAKVLQDPMGATWDLMDEAYAEGLSASPCPRLWMRPTQVPLPCLPVPAVLASLCRLCPVPSGAAAAAADTAADGDASSGCPAALVCCYGLVAAASSLARRPHSRLLVCSHCGATLEALDERGVAGGPGPGGACCEAAALTRDYQEDLSGRVMVDVQELWLAGLPSALPGGGYHARLGSVRLVCLDELAGAAKVGDVIRVVGLARLLGPAGGRTASAASTGAGPSVAVPLSAASFATAVAELEALSLTHVTPHGLQQLSVLLGCQPHDPLGPRLLRAAASLLSPLSAHLGGTALSGGLTDDPLAPRLVAGSRLDGEGQAGGVAHGSLLLAAGNRGIAVVDAEQLSTKQKSSLCDTLGRATLVLAPGRPEFALPVTPTVWAAACRAEEDGAAAGASGARRGPRAGPTANGGRGGWSGLDDTRFDLLLSHAVTDDLVAGLALDAGSLDDGRPGDGLQDSYLIASLRQHVAAAALLSPPPQLSDAALELLMRYYVAVRQSGVQVTQTEVLRCLVKLATASARLHLRQQVLEAPDCVLAVLLMERTMSCRFGETYMGLSLPPLPEGPSFGGPDADAADAMDDNTSGFFCGRGGGGGGGGGDSVDATLKSMLATLARCLRGFAPSLAWQGQSGL</sequence>